<dbReference type="InterPro" id="IPR038056">
    <property type="entry name" value="YjbR-like_sf"/>
</dbReference>
<dbReference type="Proteomes" id="UP000603904">
    <property type="component" value="Unassembled WGS sequence"/>
</dbReference>
<dbReference type="Pfam" id="PF04237">
    <property type="entry name" value="YjbR"/>
    <property type="match status" value="1"/>
</dbReference>
<dbReference type="Gene3D" id="3.90.1150.30">
    <property type="match status" value="1"/>
</dbReference>
<protein>
    <recommendedName>
        <fullName evidence="3">MmcQ/YjbR family DNA-binding protein</fullName>
    </recommendedName>
</protein>
<reference evidence="1 2" key="1">
    <citation type="submission" date="2021-01" db="EMBL/GenBank/DDBJ databases">
        <title>Whole genome shotgun sequence of Microbispora corallina NBRC 16416.</title>
        <authorList>
            <person name="Komaki H."/>
            <person name="Tamura T."/>
        </authorList>
    </citation>
    <scope>NUCLEOTIDE SEQUENCE [LARGE SCALE GENOMIC DNA]</scope>
    <source>
        <strain evidence="1 2">NBRC 16416</strain>
    </source>
</reference>
<dbReference type="InterPro" id="IPR058532">
    <property type="entry name" value="YjbR/MT2646/Rv2570-like"/>
</dbReference>
<dbReference type="SUPFAM" id="SSF142906">
    <property type="entry name" value="YjbR-like"/>
    <property type="match status" value="1"/>
</dbReference>
<name>A0ABQ4G3B6_9ACTN</name>
<proteinExistence type="predicted"/>
<accession>A0ABQ4G3B6</accession>
<dbReference type="RefSeq" id="WP_204058842.1">
    <property type="nucleotide sequence ID" value="NZ_BAAAGP010000038.1"/>
</dbReference>
<evidence type="ECO:0008006" key="3">
    <source>
        <dbReference type="Google" id="ProtNLM"/>
    </source>
</evidence>
<keyword evidence="2" id="KW-1185">Reference proteome</keyword>
<evidence type="ECO:0000313" key="1">
    <source>
        <dbReference type="EMBL" id="GIH41525.1"/>
    </source>
</evidence>
<gene>
    <name evidence="1" type="ORF">Mco01_45250</name>
</gene>
<organism evidence="1 2">
    <name type="scientific">Microbispora corallina</name>
    <dbReference type="NCBI Taxonomy" id="83302"/>
    <lineage>
        <taxon>Bacteria</taxon>
        <taxon>Bacillati</taxon>
        <taxon>Actinomycetota</taxon>
        <taxon>Actinomycetes</taxon>
        <taxon>Streptosporangiales</taxon>
        <taxon>Streptosporangiaceae</taxon>
        <taxon>Microbispora</taxon>
    </lineage>
</organism>
<comment type="caution">
    <text evidence="1">The sequence shown here is derived from an EMBL/GenBank/DDBJ whole genome shotgun (WGS) entry which is preliminary data.</text>
</comment>
<sequence length="118" mass="13380">MITADDVRRVANGLPRTEERLVRDRITFRVGRIVYAAISADETSMGFAFPKEERAALVAAEPDKFHMPRPSDERYNWVRVWLAAIDEAEMREIIVDAWRMVVPKKVAAAHLATSSPEA</sequence>
<evidence type="ECO:0000313" key="2">
    <source>
        <dbReference type="Proteomes" id="UP000603904"/>
    </source>
</evidence>
<dbReference type="EMBL" id="BOOC01000022">
    <property type="protein sequence ID" value="GIH41525.1"/>
    <property type="molecule type" value="Genomic_DNA"/>
</dbReference>